<gene>
    <name evidence="1" type="ordered locus">Amir_1623</name>
</gene>
<keyword evidence="2" id="KW-1185">Reference proteome</keyword>
<accession>C6WBK4</accession>
<evidence type="ECO:0000313" key="2">
    <source>
        <dbReference type="Proteomes" id="UP000002213"/>
    </source>
</evidence>
<sequence>MSEQVTWRTSTGDGAQHAYLTPNVVDNPAPYARTLCGLDTARWLLTEDTALRCLACTFAARSADLN</sequence>
<dbReference type="STRING" id="446462.Amir_1623"/>
<protein>
    <submittedName>
        <fullName evidence="1">Uncharacterized protein</fullName>
    </submittedName>
</protein>
<dbReference type="KEGG" id="ami:Amir_1623"/>
<dbReference type="RefSeq" id="WP_015800461.1">
    <property type="nucleotide sequence ID" value="NC_013093.1"/>
</dbReference>
<dbReference type="EMBL" id="CP001630">
    <property type="protein sequence ID" value="ACU35572.1"/>
    <property type="molecule type" value="Genomic_DNA"/>
</dbReference>
<name>C6WBK4_ACTMD</name>
<dbReference type="HOGENOM" id="CLU_2821441_0_0_11"/>
<evidence type="ECO:0000313" key="1">
    <source>
        <dbReference type="EMBL" id="ACU35572.1"/>
    </source>
</evidence>
<proteinExistence type="predicted"/>
<organism evidence="1 2">
    <name type="scientific">Actinosynnema mirum (strain ATCC 29888 / DSM 43827 / JCM 3225 / NBRC 14064 / NCIMB 13271 / NRRL B-12336 / IMRU 3971 / 101)</name>
    <dbReference type="NCBI Taxonomy" id="446462"/>
    <lineage>
        <taxon>Bacteria</taxon>
        <taxon>Bacillati</taxon>
        <taxon>Actinomycetota</taxon>
        <taxon>Actinomycetes</taxon>
        <taxon>Pseudonocardiales</taxon>
        <taxon>Pseudonocardiaceae</taxon>
        <taxon>Actinosynnema</taxon>
    </lineage>
</organism>
<reference evidence="1 2" key="1">
    <citation type="journal article" date="2009" name="Stand. Genomic Sci.">
        <title>Complete genome sequence of Actinosynnema mirum type strain (101).</title>
        <authorList>
            <person name="Land M."/>
            <person name="Lapidus A."/>
            <person name="Mayilraj S."/>
            <person name="Chen F."/>
            <person name="Copeland A."/>
            <person name="Del Rio T.G."/>
            <person name="Nolan M."/>
            <person name="Lucas S."/>
            <person name="Tice H."/>
            <person name="Cheng J.F."/>
            <person name="Chertkov O."/>
            <person name="Bruce D."/>
            <person name="Goodwin L."/>
            <person name="Pitluck S."/>
            <person name="Rohde M."/>
            <person name="Goker M."/>
            <person name="Pati A."/>
            <person name="Ivanova N."/>
            <person name="Mavromatis K."/>
            <person name="Chen A."/>
            <person name="Palaniappan K."/>
            <person name="Hauser L."/>
            <person name="Chang Y.J."/>
            <person name="Jeffries C.C."/>
            <person name="Brettin T."/>
            <person name="Detter J.C."/>
            <person name="Han C."/>
            <person name="Chain P."/>
            <person name="Tindall B.J."/>
            <person name="Bristow J."/>
            <person name="Eisen J.A."/>
            <person name="Markowitz V."/>
            <person name="Hugenholtz P."/>
            <person name="Kyrpides N.C."/>
            <person name="Klenk H.P."/>
        </authorList>
    </citation>
    <scope>NUCLEOTIDE SEQUENCE [LARGE SCALE GENOMIC DNA]</scope>
    <source>
        <strain evidence="2">ATCC 29888 / DSM 43827 / JCM 3225 / NBRC 14064 / NCIMB 13271 / NRRL B-12336 / IMRU 3971 / 101</strain>
    </source>
</reference>
<dbReference type="AlphaFoldDB" id="C6WBK4"/>
<dbReference type="Proteomes" id="UP000002213">
    <property type="component" value="Chromosome"/>
</dbReference>